<sequence length="191" mass="21664">MSQKLRPLDETVDVPDYIKKYCSGAWHIDSAEQFAVEYNALAFLQRRYSVKKWGISENSSSTCCAYCLRIRRWDNVIARQCYRFFKSARREAKAYVKRQAYIPRQDSGHRTRVFARLAVGLNFLAVETKCEPGCVRWSRSSSRGTRGQAQSRARSQNQSQAKAEASTASKTAEQEEAPPCYKAAIGMGHGC</sequence>
<dbReference type="RefSeq" id="XP_025490471.1">
    <property type="nucleotide sequence ID" value="XM_025637028.1"/>
</dbReference>
<dbReference type="GeneID" id="37139769"/>
<feature type="region of interest" description="Disordered" evidence="1">
    <location>
        <begin position="139"/>
        <end position="179"/>
    </location>
</feature>
<proteinExistence type="predicted"/>
<dbReference type="EMBL" id="KZ821711">
    <property type="protein sequence ID" value="PYH80271.1"/>
    <property type="molecule type" value="Genomic_DNA"/>
</dbReference>
<evidence type="ECO:0000256" key="1">
    <source>
        <dbReference type="SAM" id="MobiDB-lite"/>
    </source>
</evidence>
<name>A0A319C8K2_9EURO</name>
<evidence type="ECO:0000313" key="3">
    <source>
        <dbReference type="Proteomes" id="UP000248340"/>
    </source>
</evidence>
<accession>A0A319C8K2</accession>
<organism evidence="2 3">
    <name type="scientific">Aspergillus uvarum CBS 121591</name>
    <dbReference type="NCBI Taxonomy" id="1448315"/>
    <lineage>
        <taxon>Eukaryota</taxon>
        <taxon>Fungi</taxon>
        <taxon>Dikarya</taxon>
        <taxon>Ascomycota</taxon>
        <taxon>Pezizomycotina</taxon>
        <taxon>Eurotiomycetes</taxon>
        <taxon>Eurotiomycetidae</taxon>
        <taxon>Eurotiales</taxon>
        <taxon>Aspergillaceae</taxon>
        <taxon>Aspergillus</taxon>
        <taxon>Aspergillus subgen. Circumdati</taxon>
    </lineage>
</organism>
<dbReference type="AlphaFoldDB" id="A0A319C8K2"/>
<dbReference type="Proteomes" id="UP000248340">
    <property type="component" value="Unassembled WGS sequence"/>
</dbReference>
<protein>
    <submittedName>
        <fullName evidence="2">Uncharacterized protein</fullName>
    </submittedName>
</protein>
<reference evidence="2 3" key="1">
    <citation type="submission" date="2016-12" db="EMBL/GenBank/DDBJ databases">
        <title>The genomes of Aspergillus section Nigri reveals drivers in fungal speciation.</title>
        <authorList>
            <consortium name="DOE Joint Genome Institute"/>
            <person name="Vesth T.C."/>
            <person name="Nybo J."/>
            <person name="Theobald S."/>
            <person name="Brandl J."/>
            <person name="Frisvad J.C."/>
            <person name="Nielsen K.F."/>
            <person name="Lyhne E.K."/>
            <person name="Kogle M.E."/>
            <person name="Kuo A."/>
            <person name="Riley R."/>
            <person name="Clum A."/>
            <person name="Nolan M."/>
            <person name="Lipzen A."/>
            <person name="Salamov A."/>
            <person name="Henrissat B."/>
            <person name="Wiebenga A."/>
            <person name="De Vries R.P."/>
            <person name="Grigoriev I.V."/>
            <person name="Mortensen U.H."/>
            <person name="Andersen M.R."/>
            <person name="Baker S.E."/>
        </authorList>
    </citation>
    <scope>NUCLEOTIDE SEQUENCE [LARGE SCALE GENOMIC DNA]</scope>
    <source>
        <strain evidence="2 3">CBS 121591</strain>
    </source>
</reference>
<evidence type="ECO:0000313" key="2">
    <source>
        <dbReference type="EMBL" id="PYH80271.1"/>
    </source>
</evidence>
<feature type="compositionally biased region" description="Low complexity" evidence="1">
    <location>
        <begin position="139"/>
        <end position="171"/>
    </location>
</feature>
<keyword evidence="3" id="KW-1185">Reference proteome</keyword>
<dbReference type="VEuPathDB" id="FungiDB:BO82DRAFT_366061"/>
<gene>
    <name evidence="2" type="ORF">BO82DRAFT_366061</name>
</gene>
<dbReference type="OrthoDB" id="10379479at2759"/>